<proteinExistence type="inferred from homology"/>
<feature type="transmembrane region" description="Helical" evidence="8">
    <location>
        <begin position="170"/>
        <end position="193"/>
    </location>
</feature>
<feature type="transmembrane region" description="Helical" evidence="8">
    <location>
        <begin position="6"/>
        <end position="25"/>
    </location>
</feature>
<feature type="transmembrane region" description="Helical" evidence="8">
    <location>
        <begin position="444"/>
        <end position="465"/>
    </location>
</feature>
<feature type="transmembrane region" description="Helical" evidence="8">
    <location>
        <begin position="248"/>
        <end position="268"/>
    </location>
</feature>
<evidence type="ECO:0000313" key="11">
    <source>
        <dbReference type="Proteomes" id="UP000187526"/>
    </source>
</evidence>
<feature type="transmembrane region" description="Helical" evidence="8">
    <location>
        <begin position="288"/>
        <end position="306"/>
    </location>
</feature>
<dbReference type="PANTHER" id="PTHR42703">
    <property type="entry name" value="NADH DEHYDROGENASE"/>
    <property type="match status" value="1"/>
</dbReference>
<dbReference type="AlphaFoldDB" id="A0A1R1I121"/>
<dbReference type="Proteomes" id="UP000187526">
    <property type="component" value="Unassembled WGS sequence"/>
</dbReference>
<evidence type="ECO:0000256" key="1">
    <source>
        <dbReference type="ARBA" id="ARBA00004651"/>
    </source>
</evidence>
<dbReference type="PANTHER" id="PTHR42703:SF1">
    <property type="entry name" value="NA(+)_H(+) ANTIPORTER SUBUNIT D1"/>
    <property type="match status" value="1"/>
</dbReference>
<evidence type="ECO:0000256" key="5">
    <source>
        <dbReference type="ARBA" id="ARBA00022989"/>
    </source>
</evidence>
<organism evidence="10 11">
    <name type="scientific">Azonexus hydrophilus</name>
    <dbReference type="NCBI Taxonomy" id="418702"/>
    <lineage>
        <taxon>Bacteria</taxon>
        <taxon>Pseudomonadati</taxon>
        <taxon>Pseudomonadota</taxon>
        <taxon>Betaproteobacteria</taxon>
        <taxon>Rhodocyclales</taxon>
        <taxon>Azonexaceae</taxon>
        <taxon>Azonexus</taxon>
    </lineage>
</organism>
<sequence length="540" mass="57029">MSDWLQHLPILPILMPMLTGTLLLLSSDSRHAPRIALSLLAVLFQLAVALALLAQADGQLTSAWPTSIGVYALGGWAAPFGIVLVVDRLAAAMLLLTAILGLAALVYSIARWEKAGVHYLPLFQFLLMGLNGTFLTGDLFNLFVFFEVMLAASYGLALHGSGGPRVRAGLHYVAVNLLASLFFLIAAALIYGVTGTLNLAELPQRVAALNIGDRQLFDVAAAILGVVFLVKAGAWPLNFWLPAAYGNTVPPVGAIFAILTKVGVYALLRIGVLLQESGVAPAPFGGTWLFYCGLITMAIGTLGVLAAQKLDRLAAFLVVVSSGTLLTAFGFTGTLLTGPAIYYLISSVLGSGAFFMLVEMAERNRQQGADLLAISFEAFGMEKRHDSEHPDEMVGVAIPAAMAFLGLSFVSCVLLLTGLPPFSGFVGKFALLGASLASLPHAPLLHVGLFIAGLLLSGLAGLIALSRLGIRVFWDMQRQSPHLQWLEAGPVAALLVVCLWLALLPEAAMAYCAAASQSLYDIGAYIDSVVPQPLPPEIPQ</sequence>
<keyword evidence="5 8" id="KW-1133">Transmembrane helix</keyword>
<feature type="transmembrane region" description="Helical" evidence="8">
    <location>
        <begin position="313"/>
        <end position="334"/>
    </location>
</feature>
<feature type="transmembrane region" description="Helical" evidence="8">
    <location>
        <begin position="68"/>
        <end position="86"/>
    </location>
</feature>
<evidence type="ECO:0000256" key="6">
    <source>
        <dbReference type="ARBA" id="ARBA00023136"/>
    </source>
</evidence>
<evidence type="ECO:0000256" key="3">
    <source>
        <dbReference type="ARBA" id="ARBA00022475"/>
    </source>
</evidence>
<keyword evidence="4 7" id="KW-0812">Transmembrane</keyword>
<evidence type="ECO:0000259" key="9">
    <source>
        <dbReference type="Pfam" id="PF00361"/>
    </source>
</evidence>
<feature type="domain" description="NADH:quinone oxidoreductase/Mrp antiporter transmembrane" evidence="9">
    <location>
        <begin position="137"/>
        <end position="438"/>
    </location>
</feature>
<comment type="similarity">
    <text evidence="2">Belongs to the CPA3 antiporters (TC 2.A.63) subunit D family.</text>
</comment>
<evidence type="ECO:0000256" key="8">
    <source>
        <dbReference type="SAM" id="Phobius"/>
    </source>
</evidence>
<gene>
    <name evidence="10" type="ORF">BJN45_14070</name>
</gene>
<evidence type="ECO:0000256" key="2">
    <source>
        <dbReference type="ARBA" id="ARBA00005346"/>
    </source>
</evidence>
<feature type="transmembrane region" description="Helical" evidence="8">
    <location>
        <begin position="93"/>
        <end position="110"/>
    </location>
</feature>
<dbReference type="NCBIfam" id="NF009309">
    <property type="entry name" value="PRK12666.1"/>
    <property type="match status" value="1"/>
</dbReference>
<accession>A0A1R1I121</accession>
<keyword evidence="3" id="KW-1003">Cell membrane</keyword>
<name>A0A1R1I121_9RHOO</name>
<keyword evidence="6 8" id="KW-0472">Membrane</keyword>
<keyword evidence="11" id="KW-1185">Reference proteome</keyword>
<feature type="transmembrane region" description="Helical" evidence="8">
    <location>
        <begin position="393"/>
        <end position="416"/>
    </location>
</feature>
<dbReference type="InterPro" id="IPR001750">
    <property type="entry name" value="ND/Mrp_TM"/>
</dbReference>
<reference evidence="10 11" key="1">
    <citation type="submission" date="2016-10" db="EMBL/GenBank/DDBJ databases">
        <title>Alkaliphiles isolated from bioreactors.</title>
        <authorList>
            <person name="Salah Z."/>
            <person name="Rout S.P."/>
            <person name="Humphreys P.N."/>
        </authorList>
    </citation>
    <scope>NUCLEOTIDE SEQUENCE [LARGE SCALE GENOMIC DNA]</scope>
    <source>
        <strain evidence="10 11">ZS02</strain>
    </source>
</reference>
<feature type="transmembrane region" description="Helical" evidence="8">
    <location>
        <begin position="219"/>
        <end position="241"/>
    </location>
</feature>
<dbReference type="EMBL" id="MTHD01000005">
    <property type="protein sequence ID" value="OMG52423.1"/>
    <property type="molecule type" value="Genomic_DNA"/>
</dbReference>
<protein>
    <submittedName>
        <fullName evidence="10">Monovalent cation/H+ antiporter subunit D</fullName>
    </submittedName>
</protein>
<dbReference type="GO" id="GO:0005886">
    <property type="term" value="C:plasma membrane"/>
    <property type="evidence" value="ECO:0007669"/>
    <property type="project" value="UniProtKB-SubCell"/>
</dbReference>
<dbReference type="STRING" id="418702.BJN45_14070"/>
<feature type="transmembrane region" description="Helical" evidence="8">
    <location>
        <begin position="340"/>
        <end position="358"/>
    </location>
</feature>
<evidence type="ECO:0000256" key="4">
    <source>
        <dbReference type="ARBA" id="ARBA00022692"/>
    </source>
</evidence>
<evidence type="ECO:0000256" key="7">
    <source>
        <dbReference type="RuleBase" id="RU000320"/>
    </source>
</evidence>
<dbReference type="RefSeq" id="WP_076096313.1">
    <property type="nucleotide sequence ID" value="NZ_MTHD01000005.1"/>
</dbReference>
<dbReference type="InterPro" id="IPR050586">
    <property type="entry name" value="CPA3_Na-H_Antiporter_D"/>
</dbReference>
<dbReference type="OrthoDB" id="9768329at2"/>
<comment type="caution">
    <text evidence="10">The sequence shown here is derived from an EMBL/GenBank/DDBJ whole genome shotgun (WGS) entry which is preliminary data.</text>
</comment>
<feature type="transmembrane region" description="Helical" evidence="8">
    <location>
        <begin position="37"/>
        <end position="56"/>
    </location>
</feature>
<dbReference type="Pfam" id="PF00361">
    <property type="entry name" value="Proton_antipo_M"/>
    <property type="match status" value="1"/>
</dbReference>
<evidence type="ECO:0000313" key="10">
    <source>
        <dbReference type="EMBL" id="OMG52423.1"/>
    </source>
</evidence>
<feature type="transmembrane region" description="Helical" evidence="8">
    <location>
        <begin position="485"/>
        <end position="503"/>
    </location>
</feature>
<comment type="subcellular location">
    <subcellularLocation>
        <location evidence="1">Cell membrane</location>
        <topology evidence="1">Multi-pass membrane protein</topology>
    </subcellularLocation>
    <subcellularLocation>
        <location evidence="7">Membrane</location>
        <topology evidence="7">Multi-pass membrane protein</topology>
    </subcellularLocation>
</comment>